<evidence type="ECO:0000313" key="1">
    <source>
        <dbReference type="EMBL" id="TMS35747.1"/>
    </source>
</evidence>
<sequence length="66" mass="7113">MSSQSEISEPLFDCFSASFCSTSIYSNPKWPANLLREPTVCVPATCGCLTESVLVTRTRLGNLGVP</sequence>
<dbReference type="Proteomes" id="UP000298663">
    <property type="component" value="Chromosome X"/>
</dbReference>
<protein>
    <submittedName>
        <fullName evidence="1">Uncharacterized protein</fullName>
    </submittedName>
</protein>
<keyword evidence="2" id="KW-1185">Reference proteome</keyword>
<reference evidence="1 2" key="2">
    <citation type="journal article" date="2019" name="G3 (Bethesda)">
        <title>Hybrid Assembly of the Genome of the Entomopathogenic Nematode Steinernema carpocapsae Identifies the X-Chromosome.</title>
        <authorList>
            <person name="Serra L."/>
            <person name="Macchietto M."/>
            <person name="Macias-Munoz A."/>
            <person name="McGill C.J."/>
            <person name="Rodriguez I.M."/>
            <person name="Rodriguez B."/>
            <person name="Murad R."/>
            <person name="Mortazavi A."/>
        </authorList>
    </citation>
    <scope>NUCLEOTIDE SEQUENCE [LARGE SCALE GENOMIC DNA]</scope>
    <source>
        <strain evidence="1 2">ALL</strain>
    </source>
</reference>
<evidence type="ECO:0000313" key="2">
    <source>
        <dbReference type="Proteomes" id="UP000298663"/>
    </source>
</evidence>
<organism evidence="1 2">
    <name type="scientific">Steinernema carpocapsae</name>
    <name type="common">Entomopathogenic nematode</name>
    <dbReference type="NCBI Taxonomy" id="34508"/>
    <lineage>
        <taxon>Eukaryota</taxon>
        <taxon>Metazoa</taxon>
        <taxon>Ecdysozoa</taxon>
        <taxon>Nematoda</taxon>
        <taxon>Chromadorea</taxon>
        <taxon>Rhabditida</taxon>
        <taxon>Tylenchina</taxon>
        <taxon>Panagrolaimomorpha</taxon>
        <taxon>Strongyloidoidea</taxon>
        <taxon>Steinernematidae</taxon>
        <taxon>Steinernema</taxon>
    </lineage>
</organism>
<proteinExistence type="predicted"/>
<gene>
    <name evidence="1" type="ORF">L596_003075</name>
</gene>
<dbReference type="EMBL" id="CM016762">
    <property type="protein sequence ID" value="TMS35747.1"/>
    <property type="molecule type" value="Genomic_DNA"/>
</dbReference>
<dbReference type="AlphaFoldDB" id="A0A4U8UU94"/>
<reference evidence="1 2" key="1">
    <citation type="journal article" date="2015" name="Genome Biol.">
        <title>Comparative genomics of Steinernema reveals deeply conserved gene regulatory networks.</title>
        <authorList>
            <person name="Dillman A.R."/>
            <person name="Macchietto M."/>
            <person name="Porter C.F."/>
            <person name="Rogers A."/>
            <person name="Williams B."/>
            <person name="Antoshechkin I."/>
            <person name="Lee M.M."/>
            <person name="Goodwin Z."/>
            <person name="Lu X."/>
            <person name="Lewis E.E."/>
            <person name="Goodrich-Blair H."/>
            <person name="Stock S.P."/>
            <person name="Adams B.J."/>
            <person name="Sternberg P.W."/>
            <person name="Mortazavi A."/>
        </authorList>
    </citation>
    <scope>NUCLEOTIDE SEQUENCE [LARGE SCALE GENOMIC DNA]</scope>
    <source>
        <strain evidence="1 2">ALL</strain>
    </source>
</reference>
<name>A0A4U8UU94_STECR</name>
<dbReference type="EMBL" id="AZBU02000001">
    <property type="protein sequence ID" value="TMS35747.1"/>
    <property type="molecule type" value="Genomic_DNA"/>
</dbReference>
<comment type="caution">
    <text evidence="1">The sequence shown here is derived from an EMBL/GenBank/DDBJ whole genome shotgun (WGS) entry which is preliminary data.</text>
</comment>
<accession>A0A4U8UU94</accession>